<reference evidence="6" key="2">
    <citation type="submission" date="2017-05" db="UniProtKB">
        <authorList>
            <consortium name="EnsemblMetazoa"/>
        </authorList>
    </citation>
    <scope>IDENTIFICATION</scope>
</reference>
<dbReference type="eggNOG" id="KOG0359">
    <property type="taxonomic scope" value="Eukaryota"/>
</dbReference>
<dbReference type="STRING" id="400682.A0A1X7SRY5"/>
<comment type="similarity">
    <text evidence="1 5">Belongs to the TCP-1 chaperonin family.</text>
</comment>
<gene>
    <name evidence="6" type="primary">100638494</name>
</gene>
<sequence>MERLVLACGGEAMNSFENLSPNCLGKAGLVYEHVLGEDKYTFIEDVDNPQSVTILIKGPNKHTLSQIKDAVHDGLRAVKNAIEDGSVVPGGGAFEVAVYTALNSPDFLSTVSGRAKFGVK</sequence>
<dbReference type="InParanoid" id="A0A1X7SRY5"/>
<dbReference type="EnsemblMetazoa" id="Aqu2.1.04838_001">
    <property type="protein sequence ID" value="Aqu2.1.04838_001"/>
    <property type="gene ID" value="Aqu2.1.04838"/>
</dbReference>
<evidence type="ECO:0000256" key="4">
    <source>
        <dbReference type="ARBA" id="ARBA00023186"/>
    </source>
</evidence>
<evidence type="ECO:0000256" key="2">
    <source>
        <dbReference type="ARBA" id="ARBA00022741"/>
    </source>
</evidence>
<dbReference type="InterPro" id="IPR017998">
    <property type="entry name" value="Chaperone_TCP-1"/>
</dbReference>
<dbReference type="Pfam" id="PF00118">
    <property type="entry name" value="Cpn60_TCP1"/>
    <property type="match status" value="1"/>
</dbReference>
<dbReference type="PRINTS" id="PR00304">
    <property type="entry name" value="TCOMPLEXTCP1"/>
</dbReference>
<keyword evidence="4 5" id="KW-0143">Chaperone</keyword>
<dbReference type="FunFam" id="3.50.7.10:FF:000048">
    <property type="match status" value="1"/>
</dbReference>
<dbReference type="Gene3D" id="1.10.560.10">
    <property type="entry name" value="GroEL-like equatorial domain"/>
    <property type="match status" value="1"/>
</dbReference>
<dbReference type="GO" id="GO:0005524">
    <property type="term" value="F:ATP binding"/>
    <property type="evidence" value="ECO:0007669"/>
    <property type="project" value="UniProtKB-KW"/>
</dbReference>
<dbReference type="InterPro" id="IPR027409">
    <property type="entry name" value="GroEL-like_apical_dom_sf"/>
</dbReference>
<organism evidence="6">
    <name type="scientific">Amphimedon queenslandica</name>
    <name type="common">Sponge</name>
    <dbReference type="NCBI Taxonomy" id="400682"/>
    <lineage>
        <taxon>Eukaryota</taxon>
        <taxon>Metazoa</taxon>
        <taxon>Porifera</taxon>
        <taxon>Demospongiae</taxon>
        <taxon>Heteroscleromorpha</taxon>
        <taxon>Haplosclerida</taxon>
        <taxon>Niphatidae</taxon>
        <taxon>Amphimedon</taxon>
    </lineage>
</organism>
<keyword evidence="7" id="KW-1185">Reference proteome</keyword>
<keyword evidence="3 5" id="KW-0067">ATP-binding</keyword>
<evidence type="ECO:0000256" key="5">
    <source>
        <dbReference type="RuleBase" id="RU004187"/>
    </source>
</evidence>
<evidence type="ECO:0000313" key="6">
    <source>
        <dbReference type="EnsemblMetazoa" id="Aqu2.1.04838_001"/>
    </source>
</evidence>
<name>A0A1X7SRY5_AMPQE</name>
<accession>A0A1X7SRY5</accession>
<keyword evidence="2 5" id="KW-0547">Nucleotide-binding</keyword>
<evidence type="ECO:0000256" key="3">
    <source>
        <dbReference type="ARBA" id="ARBA00022840"/>
    </source>
</evidence>
<dbReference type="Proteomes" id="UP000007879">
    <property type="component" value="Unassembled WGS sequence"/>
</dbReference>
<dbReference type="SUPFAM" id="SSF52029">
    <property type="entry name" value="GroEL apical domain-like"/>
    <property type="match status" value="1"/>
</dbReference>
<dbReference type="InterPro" id="IPR002423">
    <property type="entry name" value="Cpn60/GroEL/TCP-1"/>
</dbReference>
<dbReference type="EnsemblMetazoa" id="XM_003391664.2">
    <property type="protein sequence ID" value="XP_003391712.2"/>
    <property type="gene ID" value="LOC100638494"/>
</dbReference>
<dbReference type="GO" id="GO:0140662">
    <property type="term" value="F:ATP-dependent protein folding chaperone"/>
    <property type="evidence" value="ECO:0007669"/>
    <property type="project" value="InterPro"/>
</dbReference>
<dbReference type="SUPFAM" id="SSF54849">
    <property type="entry name" value="GroEL-intermediate domain like"/>
    <property type="match status" value="1"/>
</dbReference>
<dbReference type="InterPro" id="IPR027410">
    <property type="entry name" value="TCP-1-like_intermed_sf"/>
</dbReference>
<dbReference type="AlphaFoldDB" id="A0A1X7SRY5"/>
<dbReference type="OrthoDB" id="10052040at2759"/>
<reference evidence="7" key="1">
    <citation type="journal article" date="2010" name="Nature">
        <title>The Amphimedon queenslandica genome and the evolution of animal complexity.</title>
        <authorList>
            <person name="Srivastava M."/>
            <person name="Simakov O."/>
            <person name="Chapman J."/>
            <person name="Fahey B."/>
            <person name="Gauthier M.E."/>
            <person name="Mitros T."/>
            <person name="Richards G.S."/>
            <person name="Conaco C."/>
            <person name="Dacre M."/>
            <person name="Hellsten U."/>
            <person name="Larroux C."/>
            <person name="Putnam N.H."/>
            <person name="Stanke M."/>
            <person name="Adamska M."/>
            <person name="Darling A."/>
            <person name="Degnan S.M."/>
            <person name="Oakley T.H."/>
            <person name="Plachetzki D.C."/>
            <person name="Zhai Y."/>
            <person name="Adamski M."/>
            <person name="Calcino A."/>
            <person name="Cummins S.F."/>
            <person name="Goodstein D.M."/>
            <person name="Harris C."/>
            <person name="Jackson D.J."/>
            <person name="Leys S.P."/>
            <person name="Shu S."/>
            <person name="Woodcroft B.J."/>
            <person name="Vervoort M."/>
            <person name="Kosik K.S."/>
            <person name="Manning G."/>
            <person name="Degnan B.M."/>
            <person name="Rokhsar D.S."/>
        </authorList>
    </citation>
    <scope>NUCLEOTIDE SEQUENCE [LARGE SCALE GENOMIC DNA]</scope>
</reference>
<evidence type="ECO:0008006" key="8">
    <source>
        <dbReference type="Google" id="ProtNLM"/>
    </source>
</evidence>
<dbReference type="KEGG" id="aqu:100638494"/>
<dbReference type="FunFam" id="3.30.260.10:FF:000017">
    <property type="entry name" value="T-complex protein 1 subunit zeta"/>
    <property type="match status" value="1"/>
</dbReference>
<proteinExistence type="inferred from homology"/>
<dbReference type="InterPro" id="IPR027413">
    <property type="entry name" value="GROEL-like_equatorial_sf"/>
</dbReference>
<evidence type="ECO:0000256" key="1">
    <source>
        <dbReference type="ARBA" id="ARBA00008020"/>
    </source>
</evidence>
<protein>
    <recommendedName>
        <fullName evidence="8">T-complex protein 1 subunit zeta</fullName>
    </recommendedName>
</protein>
<dbReference type="Gene3D" id="3.50.7.10">
    <property type="entry name" value="GroEL"/>
    <property type="match status" value="1"/>
</dbReference>
<evidence type="ECO:0000313" key="7">
    <source>
        <dbReference type="Proteomes" id="UP000007879"/>
    </source>
</evidence>
<dbReference type="PANTHER" id="PTHR11353">
    <property type="entry name" value="CHAPERONIN"/>
    <property type="match status" value="1"/>
</dbReference>